<dbReference type="Pfam" id="PF07587">
    <property type="entry name" value="PSD1"/>
    <property type="match status" value="1"/>
</dbReference>
<sequence length="993" mass="109156">MPLADPERDALRAEVEQERASGIDGPWNLIEEGTLGLAELESTLATWAEEYRVQIADAPKTHPLIPVAFESEGTTDDPEIREDGSILLRGDDPPNTDLYSVTVSTDVEGIRAFRLDALTDDALPGSGPGRGDPKRTNFVLNEFRVIARQPGQDPVTLAFSGARADFSQSRWDVPGAVDGDLKTGWAIAPQFGKPHWALFLLNEPFDPTPDTEVTIELEQRYGSARTIGCFRLSAITGNVNADSLPAEVTEALAKSDVSPGTPEVLHPLSEGPANRLSLARWLVDPANPLVARVTVNRWWGELFGAGIVRTPEDFGIKGEPPTHPELLDWLAVEFVENGWSFKRLLKTIVLSATYQQSSTVTPELAARDDRNLLLARGPRFRMDAERIRDNALAIGGLLDLKQFGPPIRPYQPAGVWRKVGGTNYEYVVSPGSEQYRRGIYVVLKRGAPYPSFVNFDASARLACTVERSRTNTPLQALTLLNDRVYVEAARGLAHRVLNDKASADRDEQLAYAFQLCTARTPKPEEHQTLRELFDDLVSWRQREPKETKAFLGDAPQRKGVTPAELADLTRRTFLGGTGLGMGGLALASLLQQDAQAANANPLASRPPHFAPRAKHVIYLHMVGAPSQLDLYDEKPHGESGQSLSELLPHLGSVADELAIIRSMHTEEINHAPAQMFLHSGFGRGGRPSFGSWVTYGLGSENEDLPGFVVLLSGPPGGAGTSLWSTGFLPSIYQGIQFRSQGDPVLFLSSPEGLSRNQRRRELDALLALNSQRFEDTRDTEIETRISQYEMAFRMQASVPELMEISGETAETLEMYGAEPGKASFANNCLLARRLVERGVRLIELYDSDWDHHGGIQTRLPAKCKDIDKPMAALIRDLKARGLLKDTLIVWGSEFGRTPLSQGGNGKGKVPGRDHHKDAYTMWLAGGGVKGGVSYGTTDPFGMDVAENPVHVHDLNATILHLLGLDHERLTYRYQGREFRLTDVHGHVLHDLIA</sequence>
<dbReference type="PANTHER" id="PTHR35889:SF3">
    <property type="entry name" value="F-BOX DOMAIN-CONTAINING PROTEIN"/>
    <property type="match status" value="1"/>
</dbReference>
<dbReference type="PANTHER" id="PTHR35889">
    <property type="entry name" value="CYCLOINULO-OLIGOSACCHARIDE FRUCTANOTRANSFERASE-RELATED"/>
    <property type="match status" value="1"/>
</dbReference>
<dbReference type="Proteomes" id="UP001642464">
    <property type="component" value="Unassembled WGS sequence"/>
</dbReference>
<dbReference type="Gene3D" id="3.40.720.10">
    <property type="entry name" value="Alkaline Phosphatase, subunit A"/>
    <property type="match status" value="1"/>
</dbReference>
<comment type="caution">
    <text evidence="2">The sequence shown here is derived from an EMBL/GenBank/DDBJ whole genome shotgun (WGS) entry which is preliminary data.</text>
</comment>
<dbReference type="SUPFAM" id="SSF53649">
    <property type="entry name" value="Alkaline phosphatase-like"/>
    <property type="match status" value="1"/>
</dbReference>
<protein>
    <recommendedName>
        <fullName evidence="1">DUF1553 domain-containing protein</fullName>
    </recommendedName>
</protein>
<gene>
    <name evidence="2" type="ORF">SCF082_LOCUS4596</name>
</gene>
<dbReference type="Pfam" id="PF07394">
    <property type="entry name" value="DUF1501"/>
    <property type="match status" value="1"/>
</dbReference>
<proteinExistence type="predicted"/>
<dbReference type="InterPro" id="IPR022655">
    <property type="entry name" value="DUF1553"/>
</dbReference>
<reference evidence="2 3" key="1">
    <citation type="submission" date="2024-02" db="EMBL/GenBank/DDBJ databases">
        <authorList>
            <person name="Chen Y."/>
            <person name="Shah S."/>
            <person name="Dougan E. K."/>
            <person name="Thang M."/>
            <person name="Chan C."/>
        </authorList>
    </citation>
    <scope>NUCLEOTIDE SEQUENCE [LARGE SCALE GENOMIC DNA]</scope>
</reference>
<organism evidence="2 3">
    <name type="scientific">Durusdinium trenchii</name>
    <dbReference type="NCBI Taxonomy" id="1381693"/>
    <lineage>
        <taxon>Eukaryota</taxon>
        <taxon>Sar</taxon>
        <taxon>Alveolata</taxon>
        <taxon>Dinophyceae</taxon>
        <taxon>Suessiales</taxon>
        <taxon>Symbiodiniaceae</taxon>
        <taxon>Durusdinium</taxon>
    </lineage>
</organism>
<dbReference type="InterPro" id="IPR017850">
    <property type="entry name" value="Alkaline_phosphatase_core_sf"/>
</dbReference>
<evidence type="ECO:0000259" key="1">
    <source>
        <dbReference type="Pfam" id="PF07587"/>
    </source>
</evidence>
<dbReference type="InterPro" id="IPR010869">
    <property type="entry name" value="DUF1501"/>
</dbReference>
<keyword evidence="3" id="KW-1185">Reference proteome</keyword>
<dbReference type="EMBL" id="CAXAMM010002389">
    <property type="protein sequence ID" value="CAK8995984.1"/>
    <property type="molecule type" value="Genomic_DNA"/>
</dbReference>
<feature type="domain" description="DUF1553" evidence="1">
    <location>
        <begin position="274"/>
        <end position="532"/>
    </location>
</feature>
<name>A0ABP0I0A5_9DINO</name>
<accession>A0ABP0I0A5</accession>
<evidence type="ECO:0000313" key="3">
    <source>
        <dbReference type="Proteomes" id="UP001642464"/>
    </source>
</evidence>
<evidence type="ECO:0000313" key="2">
    <source>
        <dbReference type="EMBL" id="CAK8995984.1"/>
    </source>
</evidence>